<organism evidence="4 5">
    <name type="scientific">Penicillium brevicompactum</name>
    <dbReference type="NCBI Taxonomy" id="5074"/>
    <lineage>
        <taxon>Eukaryota</taxon>
        <taxon>Fungi</taxon>
        <taxon>Dikarya</taxon>
        <taxon>Ascomycota</taxon>
        <taxon>Pezizomycotina</taxon>
        <taxon>Eurotiomycetes</taxon>
        <taxon>Eurotiomycetidae</taxon>
        <taxon>Eurotiales</taxon>
        <taxon>Aspergillaceae</taxon>
        <taxon>Penicillium</taxon>
    </lineage>
</organism>
<evidence type="ECO:0000256" key="1">
    <source>
        <dbReference type="ARBA" id="ARBA00022801"/>
    </source>
</evidence>
<comment type="similarity">
    <text evidence="2">Belongs to the Nudix hydrolase family.</text>
</comment>
<dbReference type="SUPFAM" id="SSF55811">
    <property type="entry name" value="Nudix"/>
    <property type="match status" value="1"/>
</dbReference>
<dbReference type="GO" id="GO:0006203">
    <property type="term" value="P:dGTP catabolic process"/>
    <property type="evidence" value="ECO:0007669"/>
    <property type="project" value="TreeGrafter"/>
</dbReference>
<accession>A0A9W9RAE2</accession>
<keyword evidence="5" id="KW-1185">Reference proteome</keyword>
<proteinExistence type="inferred from homology"/>
<dbReference type="InterPro" id="IPR000086">
    <property type="entry name" value="NUDIX_hydrolase_dom"/>
</dbReference>
<name>A0A9W9RAE2_PENBR</name>
<dbReference type="EMBL" id="JAPZBR010000005">
    <property type="protein sequence ID" value="KAJ5353818.1"/>
    <property type="molecule type" value="Genomic_DNA"/>
</dbReference>
<feature type="domain" description="Nudix hydrolase" evidence="3">
    <location>
        <begin position="6"/>
        <end position="136"/>
    </location>
</feature>
<dbReference type="GO" id="GO:0035539">
    <property type="term" value="F:8-oxo-7,8-dihydrodeoxyguanosine triphosphate pyrophosphatase activity"/>
    <property type="evidence" value="ECO:0007669"/>
    <property type="project" value="TreeGrafter"/>
</dbReference>
<sequence length="150" mass="17012">MEPAPNPRVGVAVFVLNSEGKFIVGKRKGSHGAGTWALPGGHLEYGESWETCAERETLEETNLKIRDVRYLTATNEVFEAERKHYITIFMGSVCEEGAQPEILEPEKCEAWEWVSWEELTTFGKAGGQFESRELFKPISSLFVQRPDFRV</sequence>
<dbReference type="InterPro" id="IPR020084">
    <property type="entry name" value="NUDIX_hydrolase_CS"/>
</dbReference>
<dbReference type="Pfam" id="PF00293">
    <property type="entry name" value="NUDIX"/>
    <property type="match status" value="1"/>
</dbReference>
<gene>
    <name evidence="4" type="ORF">N7541_006382</name>
</gene>
<comment type="caution">
    <text evidence="4">The sequence shown here is derived from an EMBL/GenBank/DDBJ whole genome shotgun (WGS) entry which is preliminary data.</text>
</comment>
<dbReference type="InterPro" id="IPR020476">
    <property type="entry name" value="Nudix_hydrolase"/>
</dbReference>
<dbReference type="CDD" id="cd04678">
    <property type="entry name" value="NUDIX_MTH2_Nudt15"/>
    <property type="match status" value="1"/>
</dbReference>
<dbReference type="Gene3D" id="3.90.79.10">
    <property type="entry name" value="Nucleoside Triphosphate Pyrophosphohydrolase"/>
    <property type="match status" value="1"/>
</dbReference>
<dbReference type="PANTHER" id="PTHR16099:SF5">
    <property type="entry name" value="NUCLEOTIDE TRIPHOSPHATE DIPHOSPHATASE NUDT15"/>
    <property type="match status" value="1"/>
</dbReference>
<evidence type="ECO:0000256" key="2">
    <source>
        <dbReference type="RuleBase" id="RU003476"/>
    </source>
</evidence>
<reference evidence="4" key="2">
    <citation type="journal article" date="2023" name="IMA Fungus">
        <title>Comparative genomic study of the Penicillium genus elucidates a diverse pangenome and 15 lateral gene transfer events.</title>
        <authorList>
            <person name="Petersen C."/>
            <person name="Sorensen T."/>
            <person name="Nielsen M.R."/>
            <person name="Sondergaard T.E."/>
            <person name="Sorensen J.L."/>
            <person name="Fitzpatrick D.A."/>
            <person name="Frisvad J.C."/>
            <person name="Nielsen K.L."/>
        </authorList>
    </citation>
    <scope>NUCLEOTIDE SEQUENCE</scope>
    <source>
        <strain evidence="4">IBT 35675</strain>
    </source>
</reference>
<dbReference type="InterPro" id="IPR015797">
    <property type="entry name" value="NUDIX_hydrolase-like_dom_sf"/>
</dbReference>
<dbReference type="PROSITE" id="PS00893">
    <property type="entry name" value="NUDIX_BOX"/>
    <property type="match status" value="1"/>
</dbReference>
<dbReference type="PRINTS" id="PR00502">
    <property type="entry name" value="NUDIXFAMILY"/>
</dbReference>
<evidence type="ECO:0000259" key="3">
    <source>
        <dbReference type="PROSITE" id="PS51462"/>
    </source>
</evidence>
<evidence type="ECO:0000313" key="5">
    <source>
        <dbReference type="Proteomes" id="UP001148299"/>
    </source>
</evidence>
<dbReference type="AlphaFoldDB" id="A0A9W9RAE2"/>
<dbReference type="PROSITE" id="PS51462">
    <property type="entry name" value="NUDIX"/>
    <property type="match status" value="1"/>
</dbReference>
<evidence type="ECO:0000313" key="4">
    <source>
        <dbReference type="EMBL" id="KAJ5353818.1"/>
    </source>
</evidence>
<dbReference type="Proteomes" id="UP001148299">
    <property type="component" value="Unassembled WGS sequence"/>
</dbReference>
<dbReference type="GO" id="GO:0005829">
    <property type="term" value="C:cytosol"/>
    <property type="evidence" value="ECO:0007669"/>
    <property type="project" value="TreeGrafter"/>
</dbReference>
<reference evidence="4" key="1">
    <citation type="submission" date="2022-12" db="EMBL/GenBank/DDBJ databases">
        <authorList>
            <person name="Petersen C."/>
        </authorList>
    </citation>
    <scope>NUCLEOTIDE SEQUENCE</scope>
    <source>
        <strain evidence="4">IBT 35675</strain>
    </source>
</reference>
<protein>
    <recommendedName>
        <fullName evidence="3">Nudix hydrolase domain-containing protein</fullName>
    </recommendedName>
</protein>
<dbReference type="PANTHER" id="PTHR16099">
    <property type="entry name" value="8-OXO-DGTP DIPHOSPHATES NUDT15"/>
    <property type="match status" value="1"/>
</dbReference>
<dbReference type="FunFam" id="3.90.79.10:FF:000060">
    <property type="entry name" value="Nudix hydrolase 1"/>
    <property type="match status" value="1"/>
</dbReference>
<keyword evidence="1 2" id="KW-0378">Hydrolase</keyword>